<proteinExistence type="predicted"/>
<dbReference type="Proteomes" id="UP000288805">
    <property type="component" value="Unassembled WGS sequence"/>
</dbReference>
<dbReference type="Pfam" id="PF04727">
    <property type="entry name" value="ELMO_CED12"/>
    <property type="match status" value="1"/>
</dbReference>
<gene>
    <name evidence="2" type="primary">elmoA_0</name>
    <name evidence="2" type="ORF">CK203_034492</name>
</gene>
<sequence>MGMSLILKEFWFLGSLLPSLFFPVGLQRGSITTILGLFVRPSRGKTVTRWELLEINNGCNEVRRVELNSVQTKPQEVRGWEEETKIQAMSEGVVRSLGTGRFLDWGALDASGSAGGILICWDKRTLDVLELEPFRGIVQAFGQGAANRLKKVLGRVVFVDQNTFVTGKQILDASLIANKVLHKMDFGSRWMDWIWRCISTAKFSVLVNGVPAGFFSSTKGLCQGDPLSPYLFVLGMEVLSALIRRATSDLRINLAKSELILVGEVEEIEEMAVELGCRVGSLPNVYLGLPLGAQHKAPSMWDGVEERMRRRLALGSLERKVHLIKWEVVCAQKEKGGLGIRKIVLLNKALLGKWIWRFAFEKDNLWKKVILVKYGQEGFGWRTNEARWTFGVGIWKEILKEANWCWDNIEFKVGDLLNMLRDFRISSDEDSVFWKGGGSGIFGVKDAYNLLVAPNDFAFLKKCIWVDKVPTKAVFFAWEAMLIYQAYPMTSKTLRRRLHHGDVDGKRHEHLETSGLDGLNEPLLGNYEYDDKDSEGPVLKDLWDDERRKEHQHWTILFSHLIAEWAQWLANIVIGSGTLLKRLLPFDSTTQNGQSKKILPPSLSPLQEMGVLRWWLGVPMLLPYEKWWFQLVRSLSTRTSIVALGFASCKMMSSPTTVIVAVMIQAPSVTLNIIGITAFSLTSTLKQIWRAKQILLYLALSVESTKKIPHDSEIGVKKTTPFIPKSFAKVLPAIILLTTATKSSQTIALAHFFTGSKPPLLSPSSESHWKNFKSDLSISEAFFKWFKNQPISSSSKPTEKNSSLSMVCGYHPWPSILSDKPYFKSSLLKASSSPAARGKDSEICSKDWKFLLMVLAWSISLMNLSIGLQDALRELWSLAYPGRELPSLKSELWKEMGWQGTDPSTDFRGGGFISLENLIFFAKKYPVCFMFFLSFSFNDIT</sequence>
<comment type="caution">
    <text evidence="2">The sequence shown here is derived from an EMBL/GenBank/DDBJ whole genome shotgun (WGS) entry which is preliminary data.</text>
</comment>
<dbReference type="EMBL" id="QGNW01000160">
    <property type="protein sequence ID" value="RVW89860.1"/>
    <property type="molecule type" value="Genomic_DNA"/>
</dbReference>
<organism evidence="2 3">
    <name type="scientific">Vitis vinifera</name>
    <name type="common">Grape</name>
    <dbReference type="NCBI Taxonomy" id="29760"/>
    <lineage>
        <taxon>Eukaryota</taxon>
        <taxon>Viridiplantae</taxon>
        <taxon>Streptophyta</taxon>
        <taxon>Embryophyta</taxon>
        <taxon>Tracheophyta</taxon>
        <taxon>Spermatophyta</taxon>
        <taxon>Magnoliopsida</taxon>
        <taxon>eudicotyledons</taxon>
        <taxon>Gunneridae</taxon>
        <taxon>Pentapetalae</taxon>
        <taxon>rosids</taxon>
        <taxon>Vitales</taxon>
        <taxon>Vitaceae</taxon>
        <taxon>Viteae</taxon>
        <taxon>Vitis</taxon>
    </lineage>
</organism>
<reference evidence="2 3" key="1">
    <citation type="journal article" date="2018" name="PLoS Genet.">
        <title>Population sequencing reveals clonal diversity and ancestral inbreeding in the grapevine cultivar Chardonnay.</title>
        <authorList>
            <person name="Roach M.J."/>
            <person name="Johnson D.L."/>
            <person name="Bohlmann J."/>
            <person name="van Vuuren H.J."/>
            <person name="Jones S.J."/>
            <person name="Pretorius I.S."/>
            <person name="Schmidt S.A."/>
            <person name="Borneman A.R."/>
        </authorList>
    </citation>
    <scope>NUCLEOTIDE SEQUENCE [LARGE SCALE GENOMIC DNA]</scope>
    <source>
        <strain evidence="3">cv. Chardonnay</strain>
        <tissue evidence="2">Leaf</tissue>
    </source>
</reference>
<name>A0A438HZP7_VITVI</name>
<dbReference type="PANTHER" id="PTHR33116">
    <property type="entry name" value="REVERSE TRANSCRIPTASE ZINC-BINDING DOMAIN-CONTAINING PROTEIN-RELATED-RELATED"/>
    <property type="match status" value="1"/>
</dbReference>
<dbReference type="PANTHER" id="PTHR33116:SF78">
    <property type="entry name" value="OS12G0587133 PROTEIN"/>
    <property type="match status" value="1"/>
</dbReference>
<evidence type="ECO:0000313" key="3">
    <source>
        <dbReference type="Proteomes" id="UP000288805"/>
    </source>
</evidence>
<protein>
    <submittedName>
        <fullName evidence="2">ELMO domain-containing protein A</fullName>
    </submittedName>
</protein>
<dbReference type="AlphaFoldDB" id="A0A438HZP7"/>
<dbReference type="PROSITE" id="PS51335">
    <property type="entry name" value="ELMO"/>
    <property type="match status" value="1"/>
</dbReference>
<evidence type="ECO:0000259" key="1">
    <source>
        <dbReference type="PROSITE" id="PS51335"/>
    </source>
</evidence>
<feature type="domain" description="ELMO" evidence="1">
    <location>
        <begin position="867"/>
        <end position="941"/>
    </location>
</feature>
<dbReference type="InterPro" id="IPR006816">
    <property type="entry name" value="ELMO_dom"/>
</dbReference>
<accession>A0A438HZP7</accession>
<evidence type="ECO:0000313" key="2">
    <source>
        <dbReference type="EMBL" id="RVW89860.1"/>
    </source>
</evidence>